<comment type="caution">
    <text evidence="3">The sequence shown here is derived from an EMBL/GenBank/DDBJ whole genome shotgun (WGS) entry which is preliminary data.</text>
</comment>
<dbReference type="SUPFAM" id="SSF56112">
    <property type="entry name" value="Protein kinase-like (PK-like)"/>
    <property type="match status" value="1"/>
</dbReference>
<evidence type="ECO:0000313" key="4">
    <source>
        <dbReference type="Proteomes" id="UP000293550"/>
    </source>
</evidence>
<evidence type="ECO:0000313" key="3">
    <source>
        <dbReference type="EMBL" id="RZI46213.1"/>
    </source>
</evidence>
<accession>A0A4Q7DHI2</accession>
<evidence type="ECO:0000256" key="1">
    <source>
        <dbReference type="SAM" id="SignalP"/>
    </source>
</evidence>
<keyword evidence="3" id="KW-0418">Kinase</keyword>
<protein>
    <submittedName>
        <fullName evidence="3">Protein kinase family protein</fullName>
    </submittedName>
</protein>
<dbReference type="Proteomes" id="UP000293550">
    <property type="component" value="Unassembled WGS sequence"/>
</dbReference>
<organism evidence="3 4">
    <name type="scientific">Candidatus Finniella inopinata</name>
    <dbReference type="NCBI Taxonomy" id="1696036"/>
    <lineage>
        <taxon>Bacteria</taxon>
        <taxon>Pseudomonadati</taxon>
        <taxon>Pseudomonadota</taxon>
        <taxon>Alphaproteobacteria</taxon>
        <taxon>Holosporales</taxon>
        <taxon>Candidatus Paracaedibacteraceae</taxon>
        <taxon>Candidatus Finniella</taxon>
    </lineage>
</organism>
<keyword evidence="4" id="KW-1185">Reference proteome</keyword>
<dbReference type="GO" id="GO:0004672">
    <property type="term" value="F:protein kinase activity"/>
    <property type="evidence" value="ECO:0007669"/>
    <property type="project" value="InterPro"/>
</dbReference>
<dbReference type="AlphaFoldDB" id="A0A4Q7DHI2"/>
<dbReference type="GO" id="GO:0005524">
    <property type="term" value="F:ATP binding"/>
    <property type="evidence" value="ECO:0007669"/>
    <property type="project" value="InterPro"/>
</dbReference>
<keyword evidence="3" id="KW-0808">Transferase</keyword>
<feature type="signal peptide" evidence="1">
    <location>
        <begin position="1"/>
        <end position="18"/>
    </location>
</feature>
<dbReference type="Gene3D" id="1.10.510.10">
    <property type="entry name" value="Transferase(Phosphotransferase) domain 1"/>
    <property type="match status" value="1"/>
</dbReference>
<keyword evidence="1" id="KW-0732">Signal</keyword>
<dbReference type="OrthoDB" id="9801841at2"/>
<evidence type="ECO:0000259" key="2">
    <source>
        <dbReference type="PROSITE" id="PS50011"/>
    </source>
</evidence>
<dbReference type="PROSITE" id="PS50011">
    <property type="entry name" value="PROTEIN_KINASE_DOM"/>
    <property type="match status" value="1"/>
</dbReference>
<sequence>MFKYFMIVLIFLSSQVIASDAGHLEPPATSSKLKVQVLSKHEALVEVPENPGIKEEQPHKVKNEAIQNAINKLRKTFKESTDYKDFPLVCEAYEDEDGNRSYRSFILRLQQDEINAGKTIEDVLKTPGVQDRFDIAVPFDSDAVPQAYKFKVAEWVLKNKSEPYNLNGKNYVIEKLLPRQGSYGWVFLAKEAGTEEKRLIKILSTPSDREADMYEKLQGADGKGHLNFPKYYGVGKKWGYEWLIMEYIDGEILGQYLKSGKNLTDQLNQQIKDATRYMAECGVDTERENDQENILITNDYKRAVLIDFGTLAQR</sequence>
<dbReference type="InterPro" id="IPR011009">
    <property type="entry name" value="Kinase-like_dom_sf"/>
</dbReference>
<dbReference type="EMBL" id="SCFB01000005">
    <property type="protein sequence ID" value="RZI46213.1"/>
    <property type="molecule type" value="Genomic_DNA"/>
</dbReference>
<gene>
    <name evidence="3" type="ORF">EQU50_04555</name>
</gene>
<reference evidence="3 4" key="1">
    <citation type="submission" date="2018-10" db="EMBL/GenBank/DDBJ databases">
        <title>An updated phylogeny of the Alphaproteobacteria reveals that the parasitic Rickettsiales and Holosporales have independent origins.</title>
        <authorList>
            <person name="Munoz-Gomez S.A."/>
            <person name="Hess S."/>
            <person name="Burger G."/>
            <person name="Lang B.F."/>
            <person name="Susko E."/>
            <person name="Slamovits C.H."/>
            <person name="Roger A.J."/>
        </authorList>
    </citation>
    <scope>NUCLEOTIDE SEQUENCE [LARGE SCALE GENOMIC DNA]</scope>
    <source>
        <strain evidence="3">HOLO01</strain>
    </source>
</reference>
<dbReference type="RefSeq" id="WP_130153965.1">
    <property type="nucleotide sequence ID" value="NZ_SCFB01000005.1"/>
</dbReference>
<proteinExistence type="predicted"/>
<feature type="domain" description="Protein kinase" evidence="2">
    <location>
        <begin position="172"/>
        <end position="314"/>
    </location>
</feature>
<name>A0A4Q7DHI2_9PROT</name>
<dbReference type="InterPro" id="IPR000719">
    <property type="entry name" value="Prot_kinase_dom"/>
</dbReference>
<feature type="chain" id="PRO_5020299178" evidence="1">
    <location>
        <begin position="19"/>
        <end position="314"/>
    </location>
</feature>